<keyword evidence="7" id="KW-1185">Reference proteome</keyword>
<accession>A0A238VFH9</accession>
<organism evidence="6 7">
    <name type="scientific">Puniceibacterium sediminis</name>
    <dbReference type="NCBI Taxonomy" id="1608407"/>
    <lineage>
        <taxon>Bacteria</taxon>
        <taxon>Pseudomonadati</taxon>
        <taxon>Pseudomonadota</taxon>
        <taxon>Alphaproteobacteria</taxon>
        <taxon>Rhodobacterales</taxon>
        <taxon>Paracoccaceae</taxon>
        <taxon>Puniceibacterium</taxon>
    </lineage>
</organism>
<dbReference type="PROSITE" id="PS51462">
    <property type="entry name" value="NUDIX"/>
    <property type="match status" value="1"/>
</dbReference>
<keyword evidence="3 4" id="KW-0378">Hydrolase</keyword>
<evidence type="ECO:0000256" key="3">
    <source>
        <dbReference type="ARBA" id="ARBA00022801"/>
    </source>
</evidence>
<feature type="domain" description="Nudix hydrolase" evidence="5">
    <location>
        <begin position="10"/>
        <end position="154"/>
    </location>
</feature>
<comment type="function">
    <text evidence="4">Accelerates the degradation of transcripts by removing pyrophosphate from the 5'-end of triphosphorylated RNA, leading to a more labile monophosphorylated state that can stimulate subsequent ribonuclease cleavage.</text>
</comment>
<dbReference type="HAMAP" id="MF_00298">
    <property type="entry name" value="Nudix_RppH"/>
    <property type="match status" value="1"/>
</dbReference>
<dbReference type="NCBIfam" id="NF001937">
    <property type="entry name" value="PRK00714.1-4"/>
    <property type="match status" value="1"/>
</dbReference>
<protein>
    <recommendedName>
        <fullName evidence="4">RNA pyrophosphohydrolase</fullName>
        <ecNumber evidence="4">3.6.1.-</ecNumber>
    </recommendedName>
    <alternativeName>
        <fullName evidence="4">(Di)nucleoside polyphosphate hydrolase</fullName>
    </alternativeName>
</protein>
<comment type="similarity">
    <text evidence="4">Belongs to the Nudix hydrolase family. RppH subfamily.</text>
</comment>
<evidence type="ECO:0000313" key="7">
    <source>
        <dbReference type="Proteomes" id="UP000198417"/>
    </source>
</evidence>
<evidence type="ECO:0000259" key="5">
    <source>
        <dbReference type="PROSITE" id="PS51462"/>
    </source>
</evidence>
<dbReference type="InterPro" id="IPR020084">
    <property type="entry name" value="NUDIX_hydrolase_CS"/>
</dbReference>
<name>A0A238VFH9_9RHOB</name>
<dbReference type="GO" id="GO:0008893">
    <property type="term" value="F:guanosine-3',5'-bis(diphosphate) 3'-diphosphatase activity"/>
    <property type="evidence" value="ECO:0007669"/>
    <property type="project" value="TreeGrafter"/>
</dbReference>
<sequence length="165" mass="18603">MTPDEIARLPYRPCVGVMLANSRGEVFVGQRIDNDAAAWQMPQGGVDKGEAPQDAALRELWEETGVSADLVTVAAQTEDWINYDLPHELVPRIWKGRFRGQKQKWFLLRFHGADSDVNIATDHPEFSEWRWLPTSELVANIVPFKRAVYEQVLAAFGDALREPGA</sequence>
<dbReference type="SUPFAM" id="SSF55811">
    <property type="entry name" value="Nudix"/>
    <property type="match status" value="1"/>
</dbReference>
<dbReference type="Gene3D" id="3.90.79.10">
    <property type="entry name" value="Nucleoside Triphosphate Pyrophosphohydrolase"/>
    <property type="match status" value="1"/>
</dbReference>
<dbReference type="InterPro" id="IPR020476">
    <property type="entry name" value="Nudix_hydrolase"/>
</dbReference>
<dbReference type="RefSeq" id="WP_089269063.1">
    <property type="nucleotide sequence ID" value="NZ_FZNN01000002.1"/>
</dbReference>
<dbReference type="OrthoDB" id="9816040at2"/>
<comment type="cofactor">
    <cofactor evidence="1">
        <name>Mn(2+)</name>
        <dbReference type="ChEBI" id="CHEBI:29035"/>
    </cofactor>
</comment>
<dbReference type="NCBIfam" id="NF001936">
    <property type="entry name" value="PRK00714.1-3"/>
    <property type="match status" value="1"/>
</dbReference>
<dbReference type="PANTHER" id="PTHR11839">
    <property type="entry name" value="UDP/ADP-SUGAR PYROPHOSPHATASE"/>
    <property type="match status" value="1"/>
</dbReference>
<evidence type="ECO:0000256" key="1">
    <source>
        <dbReference type="ARBA" id="ARBA00001936"/>
    </source>
</evidence>
<evidence type="ECO:0000256" key="2">
    <source>
        <dbReference type="ARBA" id="ARBA00001946"/>
    </source>
</evidence>
<dbReference type="InterPro" id="IPR022927">
    <property type="entry name" value="RppH"/>
</dbReference>
<feature type="short sequence motif" description="Nudix box" evidence="4">
    <location>
        <begin position="44"/>
        <end position="65"/>
    </location>
</feature>
<dbReference type="Pfam" id="PF00293">
    <property type="entry name" value="NUDIX"/>
    <property type="match status" value="1"/>
</dbReference>
<dbReference type="AlphaFoldDB" id="A0A238VFH9"/>
<evidence type="ECO:0000313" key="6">
    <source>
        <dbReference type="EMBL" id="SNR33016.1"/>
    </source>
</evidence>
<dbReference type="EMBL" id="FZNN01000002">
    <property type="protein sequence ID" value="SNR33016.1"/>
    <property type="molecule type" value="Genomic_DNA"/>
</dbReference>
<comment type="cofactor">
    <cofactor evidence="2">
        <name>Mg(2+)</name>
        <dbReference type="ChEBI" id="CHEBI:18420"/>
    </cofactor>
</comment>
<dbReference type="GO" id="GO:0034432">
    <property type="term" value="F:bis(5'-adenosyl)-pentaphosphatase activity"/>
    <property type="evidence" value="ECO:0007669"/>
    <property type="project" value="TreeGrafter"/>
</dbReference>
<comment type="cofactor">
    <cofactor evidence="4">
        <name>a divalent metal cation</name>
        <dbReference type="ChEBI" id="CHEBI:60240"/>
    </cofactor>
</comment>
<dbReference type="PRINTS" id="PR00502">
    <property type="entry name" value="NUDIXFAMILY"/>
</dbReference>
<dbReference type="CDD" id="cd03671">
    <property type="entry name" value="NUDIX_Ap4A_hydrolase_plant_like"/>
    <property type="match status" value="1"/>
</dbReference>
<dbReference type="Proteomes" id="UP000198417">
    <property type="component" value="Unassembled WGS sequence"/>
</dbReference>
<dbReference type="GO" id="GO:0006753">
    <property type="term" value="P:nucleoside phosphate metabolic process"/>
    <property type="evidence" value="ECO:0007669"/>
    <property type="project" value="TreeGrafter"/>
</dbReference>
<dbReference type="PROSITE" id="PS00893">
    <property type="entry name" value="NUDIX_BOX"/>
    <property type="match status" value="1"/>
</dbReference>
<gene>
    <name evidence="4" type="primary">rppH</name>
    <name evidence="4" type="synonym">nudH</name>
    <name evidence="6" type="ORF">SAMN06265370_10280</name>
</gene>
<reference evidence="6 7" key="1">
    <citation type="submission" date="2017-06" db="EMBL/GenBank/DDBJ databases">
        <authorList>
            <person name="Kim H.J."/>
            <person name="Triplett B.A."/>
        </authorList>
    </citation>
    <scope>NUCLEOTIDE SEQUENCE [LARGE SCALE GENOMIC DNA]</scope>
    <source>
        <strain evidence="6 7">DSM 29052</strain>
    </source>
</reference>
<proteinExistence type="inferred from homology"/>
<dbReference type="EC" id="3.6.1.-" evidence="4"/>
<dbReference type="NCBIfam" id="NF001938">
    <property type="entry name" value="PRK00714.1-5"/>
    <property type="match status" value="1"/>
</dbReference>
<dbReference type="InterPro" id="IPR000086">
    <property type="entry name" value="NUDIX_hydrolase_dom"/>
</dbReference>
<evidence type="ECO:0000256" key="4">
    <source>
        <dbReference type="HAMAP-Rule" id="MF_00298"/>
    </source>
</evidence>
<dbReference type="PANTHER" id="PTHR11839:SF22">
    <property type="entry name" value="NUDIX HYDROLASE 26, CHLOROPLASTIC"/>
    <property type="match status" value="1"/>
</dbReference>
<dbReference type="GO" id="GO:0019693">
    <property type="term" value="P:ribose phosphate metabolic process"/>
    <property type="evidence" value="ECO:0007669"/>
    <property type="project" value="TreeGrafter"/>
</dbReference>
<dbReference type="InterPro" id="IPR015797">
    <property type="entry name" value="NUDIX_hydrolase-like_dom_sf"/>
</dbReference>